<accession>A0A8H6WRP3</accession>
<keyword evidence="1" id="KW-0479">Metal-binding</keyword>
<keyword evidence="8" id="KW-1185">Reference proteome</keyword>
<feature type="region of interest" description="Disordered" evidence="5">
    <location>
        <begin position="1"/>
        <end position="45"/>
    </location>
</feature>
<keyword evidence="3" id="KW-0862">Zinc</keyword>
<dbReference type="PANTHER" id="PTHR23235">
    <property type="entry name" value="KRUEPPEL-LIKE TRANSCRIPTION FACTOR"/>
    <property type="match status" value="1"/>
</dbReference>
<feature type="compositionally biased region" description="Low complexity" evidence="5">
    <location>
        <begin position="135"/>
        <end position="147"/>
    </location>
</feature>
<keyword evidence="2 4" id="KW-0863">Zinc-finger</keyword>
<dbReference type="OrthoDB" id="10018191at2759"/>
<protein>
    <submittedName>
        <fullName evidence="7">Biofilm and cell wall regulator 1</fullName>
    </submittedName>
</protein>
<dbReference type="Proteomes" id="UP000623467">
    <property type="component" value="Unassembled WGS sequence"/>
</dbReference>
<evidence type="ECO:0000256" key="3">
    <source>
        <dbReference type="ARBA" id="ARBA00022833"/>
    </source>
</evidence>
<evidence type="ECO:0000259" key="6">
    <source>
        <dbReference type="PROSITE" id="PS50157"/>
    </source>
</evidence>
<dbReference type="Gene3D" id="3.30.160.60">
    <property type="entry name" value="Classic Zinc Finger"/>
    <property type="match status" value="2"/>
</dbReference>
<dbReference type="InterPro" id="IPR013087">
    <property type="entry name" value="Znf_C2H2_type"/>
</dbReference>
<sequence length="348" mass="36526">MTLLDAGGLSAMGVPPPSATATSTVATSALSGSTGGGKDNGGVGKRYRPAAAKTFQCRGYGECRMVFSRSEHLARHIRKHTGERPFTCHCSKQFSRLDNLRQHAQTVHADKAAMNEAMMRELTSLHASMTGGGAAATTPTTTAPAATKAKKGSEGGSPSEEPKEPAEAKAPTKRPSTKRARASVVKREPVEEGLSRQRPGTSTGYEGAVTVTADEDVDMEPRQKQEPSSPPGGDGGGRAFRSHPYTANGEFFRADTNNGQSVGRAESFRSGGHRDSPTSTPGAEQSSFLAPNSHSAGRGESFRGGAPDERQSFLAPINAHSHSGGRGDSFRGIGPQFVRRSIGQDDHP</sequence>
<name>A0A8H6WRP3_9AGAR</name>
<dbReference type="PANTHER" id="PTHR23235:SF120">
    <property type="entry name" value="KRUPPEL-LIKE FACTOR 15"/>
    <property type="match status" value="1"/>
</dbReference>
<dbReference type="GO" id="GO:0000978">
    <property type="term" value="F:RNA polymerase II cis-regulatory region sequence-specific DNA binding"/>
    <property type="evidence" value="ECO:0007669"/>
    <property type="project" value="TreeGrafter"/>
</dbReference>
<feature type="compositionally biased region" description="Basic and acidic residues" evidence="5">
    <location>
        <begin position="185"/>
        <end position="195"/>
    </location>
</feature>
<reference evidence="7" key="1">
    <citation type="submission" date="2020-05" db="EMBL/GenBank/DDBJ databases">
        <title>Mycena genomes resolve the evolution of fungal bioluminescence.</title>
        <authorList>
            <person name="Tsai I.J."/>
        </authorList>
    </citation>
    <scope>NUCLEOTIDE SEQUENCE</scope>
    <source>
        <strain evidence="7">160909Yilan</strain>
    </source>
</reference>
<feature type="compositionally biased region" description="Low complexity" evidence="5">
    <location>
        <begin position="19"/>
        <end position="32"/>
    </location>
</feature>
<feature type="compositionally biased region" description="Polar residues" evidence="5">
    <location>
        <begin position="277"/>
        <end position="295"/>
    </location>
</feature>
<feature type="compositionally biased region" description="Basic residues" evidence="5">
    <location>
        <begin position="171"/>
        <end position="181"/>
    </location>
</feature>
<evidence type="ECO:0000256" key="1">
    <source>
        <dbReference type="ARBA" id="ARBA00022723"/>
    </source>
</evidence>
<proteinExistence type="predicted"/>
<dbReference type="Pfam" id="PF00096">
    <property type="entry name" value="zf-C2H2"/>
    <property type="match status" value="1"/>
</dbReference>
<dbReference type="InterPro" id="IPR036236">
    <property type="entry name" value="Znf_C2H2_sf"/>
</dbReference>
<dbReference type="GO" id="GO:0008270">
    <property type="term" value="F:zinc ion binding"/>
    <property type="evidence" value="ECO:0007669"/>
    <property type="project" value="UniProtKB-KW"/>
</dbReference>
<dbReference type="FunFam" id="3.30.160.60:FF:002343">
    <property type="entry name" value="Zinc finger protein 33A"/>
    <property type="match status" value="1"/>
</dbReference>
<dbReference type="SUPFAM" id="SSF57667">
    <property type="entry name" value="beta-beta-alpha zinc fingers"/>
    <property type="match status" value="1"/>
</dbReference>
<evidence type="ECO:0000256" key="4">
    <source>
        <dbReference type="PROSITE-ProRule" id="PRU00042"/>
    </source>
</evidence>
<feature type="domain" description="C2H2-type" evidence="6">
    <location>
        <begin position="55"/>
        <end position="85"/>
    </location>
</feature>
<gene>
    <name evidence="7" type="ORF">MSAN_02481900</name>
</gene>
<dbReference type="GO" id="GO:0000981">
    <property type="term" value="F:DNA-binding transcription factor activity, RNA polymerase II-specific"/>
    <property type="evidence" value="ECO:0007669"/>
    <property type="project" value="TreeGrafter"/>
</dbReference>
<dbReference type="AlphaFoldDB" id="A0A8H6WRP3"/>
<evidence type="ECO:0000256" key="2">
    <source>
        <dbReference type="ARBA" id="ARBA00022771"/>
    </source>
</evidence>
<dbReference type="EMBL" id="JACAZH010000078">
    <property type="protein sequence ID" value="KAF7328454.1"/>
    <property type="molecule type" value="Genomic_DNA"/>
</dbReference>
<organism evidence="7 8">
    <name type="scientific">Mycena sanguinolenta</name>
    <dbReference type="NCBI Taxonomy" id="230812"/>
    <lineage>
        <taxon>Eukaryota</taxon>
        <taxon>Fungi</taxon>
        <taxon>Dikarya</taxon>
        <taxon>Basidiomycota</taxon>
        <taxon>Agaricomycotina</taxon>
        <taxon>Agaricomycetes</taxon>
        <taxon>Agaricomycetidae</taxon>
        <taxon>Agaricales</taxon>
        <taxon>Marasmiineae</taxon>
        <taxon>Mycenaceae</taxon>
        <taxon>Mycena</taxon>
    </lineage>
</organism>
<comment type="caution">
    <text evidence="7">The sequence shown here is derived from an EMBL/GenBank/DDBJ whole genome shotgun (WGS) entry which is preliminary data.</text>
</comment>
<feature type="region of interest" description="Disordered" evidence="5">
    <location>
        <begin position="129"/>
        <end position="348"/>
    </location>
</feature>
<evidence type="ECO:0000313" key="8">
    <source>
        <dbReference type="Proteomes" id="UP000623467"/>
    </source>
</evidence>
<feature type="domain" description="C2H2-type" evidence="6">
    <location>
        <begin position="86"/>
        <end position="113"/>
    </location>
</feature>
<feature type="compositionally biased region" description="Gly residues" evidence="5">
    <location>
        <begin position="33"/>
        <end position="44"/>
    </location>
</feature>
<evidence type="ECO:0000313" key="7">
    <source>
        <dbReference type="EMBL" id="KAF7328454.1"/>
    </source>
</evidence>
<dbReference type="PROSITE" id="PS50157">
    <property type="entry name" value="ZINC_FINGER_C2H2_2"/>
    <property type="match status" value="2"/>
</dbReference>
<evidence type="ECO:0000256" key="5">
    <source>
        <dbReference type="SAM" id="MobiDB-lite"/>
    </source>
</evidence>